<gene>
    <name evidence="2" type="ORF">ASV53_23465</name>
</gene>
<sequence>MNNLESKFSWSLFGFVLAVFFGSVTIYTEFFKVETPYLTTEILSETNVLSFNEDVKELKVLWGDIDIKNLEKTISVVSVRVKNDGGSSLLKEHYDSDYPVTILVESAQIMEVELTSASSNYLRKMASISFHESKVLLPQVILDQGNNYVFKILLLHENSIDPKFSMVGKIAGVKELRIERLNEEERVGFWSEVFSGNLWVQIVRGPLYFFGFIFSLVLTFLPIIITSEYISKRRRKCVLKKYKEMGVLGCEEIQGYIFNLYLDGGISDIEKINTFISDEHNLVSYVEKSQKHLSEEYREGYYLHQRYKAEDPSYRHSERRSSFKKYRIYSLLDKSGVIEIQDDVAKVREGASEFISDFLRFVKIREK</sequence>
<evidence type="ECO:0000313" key="2">
    <source>
        <dbReference type="EMBL" id="OZS41480.1"/>
    </source>
</evidence>
<dbReference type="Proteomes" id="UP000215999">
    <property type="component" value="Unassembled WGS sequence"/>
</dbReference>
<feature type="transmembrane region" description="Helical" evidence="1">
    <location>
        <begin position="12"/>
        <end position="30"/>
    </location>
</feature>
<reference evidence="2 3" key="1">
    <citation type="journal article" date="2016" name="Antonie Van Leeuwenhoek">
        <title>Photobacterium sanguinicancri sp. nov. isolated from marine animals.</title>
        <authorList>
            <person name="Gomez-Gil B."/>
            <person name="Roque A."/>
            <person name="Rotllant G."/>
            <person name="Romalde J.L."/>
            <person name="Doce A."/>
            <person name="Eggermont M."/>
            <person name="Defoirdt T."/>
        </authorList>
    </citation>
    <scope>NUCLEOTIDE SEQUENCE [LARGE SCALE GENOMIC DNA]</scope>
    <source>
        <strain evidence="2 3">CAIM 1827</strain>
    </source>
</reference>
<evidence type="ECO:0000256" key="1">
    <source>
        <dbReference type="SAM" id="Phobius"/>
    </source>
</evidence>
<keyword evidence="1" id="KW-1133">Transmembrane helix</keyword>
<dbReference type="EMBL" id="NOIF01000310">
    <property type="protein sequence ID" value="OZS41480.1"/>
    <property type="molecule type" value="Genomic_DNA"/>
</dbReference>
<organism evidence="2 3">
    <name type="scientific">Photobacterium sanguinicancri</name>
    <dbReference type="NCBI Taxonomy" id="875932"/>
    <lineage>
        <taxon>Bacteria</taxon>
        <taxon>Pseudomonadati</taxon>
        <taxon>Pseudomonadota</taxon>
        <taxon>Gammaproteobacteria</taxon>
        <taxon>Vibrionales</taxon>
        <taxon>Vibrionaceae</taxon>
        <taxon>Photobacterium</taxon>
    </lineage>
</organism>
<comment type="caution">
    <text evidence="2">The sequence shown here is derived from an EMBL/GenBank/DDBJ whole genome shotgun (WGS) entry which is preliminary data.</text>
</comment>
<feature type="transmembrane region" description="Helical" evidence="1">
    <location>
        <begin position="207"/>
        <end position="226"/>
    </location>
</feature>
<evidence type="ECO:0008006" key="4">
    <source>
        <dbReference type="Google" id="ProtNLM"/>
    </source>
</evidence>
<protein>
    <recommendedName>
        <fullName evidence="4">DUF2207 domain-containing protein</fullName>
    </recommendedName>
</protein>
<accession>A0ABX4FT15</accession>
<evidence type="ECO:0000313" key="3">
    <source>
        <dbReference type="Proteomes" id="UP000215999"/>
    </source>
</evidence>
<keyword evidence="1" id="KW-0472">Membrane</keyword>
<keyword evidence="1" id="KW-0812">Transmembrane</keyword>
<name>A0ABX4FT15_9GAMM</name>
<proteinExistence type="predicted"/>
<keyword evidence="3" id="KW-1185">Reference proteome</keyword>